<feature type="compositionally biased region" description="Low complexity" evidence="1">
    <location>
        <begin position="23"/>
        <end position="55"/>
    </location>
</feature>
<evidence type="ECO:0000256" key="1">
    <source>
        <dbReference type="SAM" id="MobiDB-lite"/>
    </source>
</evidence>
<protein>
    <submittedName>
        <fullName evidence="2">Uncharacterized protein</fullName>
    </submittedName>
</protein>
<feature type="non-terminal residue" evidence="2">
    <location>
        <position position="1"/>
    </location>
</feature>
<evidence type="ECO:0000313" key="2">
    <source>
        <dbReference type="EMBL" id="GAJ13376.1"/>
    </source>
</evidence>
<sequence length="126" mass="13925">DAEYQLISPEGETEKQGGKKVKAAAPAKQTKARAQATKPVSAPAAQETPPEEAIAGEGFHIDMTWLREALGKIKWNEGTAWSFVTSQYKVDGSGTFAQTLQRLTREQAEEFVNEINKRLEKQTSLF</sequence>
<name>X1VFV9_9ZZZZ</name>
<comment type="caution">
    <text evidence="2">The sequence shown here is derived from an EMBL/GenBank/DDBJ whole genome shotgun (WGS) entry which is preliminary data.</text>
</comment>
<reference evidence="2" key="1">
    <citation type="journal article" date="2014" name="Front. Microbiol.">
        <title>High frequency of phylogenetically diverse reductive dehalogenase-homologous genes in deep subseafloor sedimentary metagenomes.</title>
        <authorList>
            <person name="Kawai M."/>
            <person name="Futagami T."/>
            <person name="Toyoda A."/>
            <person name="Takaki Y."/>
            <person name="Nishi S."/>
            <person name="Hori S."/>
            <person name="Arai W."/>
            <person name="Tsubouchi T."/>
            <person name="Morono Y."/>
            <person name="Uchiyama I."/>
            <person name="Ito T."/>
            <person name="Fujiyama A."/>
            <person name="Inagaki F."/>
            <person name="Takami H."/>
        </authorList>
    </citation>
    <scope>NUCLEOTIDE SEQUENCE</scope>
    <source>
        <strain evidence="2">Expedition CK06-06</strain>
    </source>
</reference>
<organism evidence="2">
    <name type="scientific">marine sediment metagenome</name>
    <dbReference type="NCBI Taxonomy" id="412755"/>
    <lineage>
        <taxon>unclassified sequences</taxon>
        <taxon>metagenomes</taxon>
        <taxon>ecological metagenomes</taxon>
    </lineage>
</organism>
<proteinExistence type="predicted"/>
<accession>X1VFV9</accession>
<dbReference type="EMBL" id="BARW01033774">
    <property type="protein sequence ID" value="GAJ13376.1"/>
    <property type="molecule type" value="Genomic_DNA"/>
</dbReference>
<feature type="region of interest" description="Disordered" evidence="1">
    <location>
        <begin position="1"/>
        <end position="56"/>
    </location>
</feature>
<dbReference type="AlphaFoldDB" id="X1VFV9"/>
<gene>
    <name evidence="2" type="ORF">S12H4_53113</name>
</gene>